<dbReference type="InterPro" id="IPR027417">
    <property type="entry name" value="P-loop_NTPase"/>
</dbReference>
<dbReference type="CDD" id="cd04163">
    <property type="entry name" value="Era"/>
    <property type="match status" value="1"/>
</dbReference>
<dbReference type="PANTHER" id="PTHR42698">
    <property type="entry name" value="GTPASE ERA"/>
    <property type="match status" value="1"/>
</dbReference>
<protein>
    <recommendedName>
        <fullName evidence="5">G domain-containing protein</fullName>
    </recommendedName>
</protein>
<dbReference type="AlphaFoldDB" id="A0A6U3NLM3"/>
<dbReference type="GO" id="GO:0019843">
    <property type="term" value="F:rRNA binding"/>
    <property type="evidence" value="ECO:0007669"/>
    <property type="project" value="TreeGrafter"/>
</dbReference>
<dbReference type="PANTHER" id="PTHR42698:SF1">
    <property type="entry name" value="GTPASE ERA, MITOCHONDRIAL"/>
    <property type="match status" value="1"/>
</dbReference>
<dbReference type="Gene3D" id="3.30.300.20">
    <property type="match status" value="1"/>
</dbReference>
<dbReference type="PRINTS" id="PR00326">
    <property type="entry name" value="GTP1OBG"/>
</dbReference>
<organism evidence="6">
    <name type="scientific">Ditylum brightwellii</name>
    <dbReference type="NCBI Taxonomy" id="49249"/>
    <lineage>
        <taxon>Eukaryota</taxon>
        <taxon>Sar</taxon>
        <taxon>Stramenopiles</taxon>
        <taxon>Ochrophyta</taxon>
        <taxon>Bacillariophyta</taxon>
        <taxon>Mediophyceae</taxon>
        <taxon>Lithodesmiophycidae</taxon>
        <taxon>Lithodesmiales</taxon>
        <taxon>Lithodesmiaceae</taxon>
        <taxon>Ditylum</taxon>
    </lineage>
</organism>
<dbReference type="EMBL" id="HBGN01000999">
    <property type="protein sequence ID" value="CAD9314237.1"/>
    <property type="molecule type" value="Transcribed_RNA"/>
</dbReference>
<accession>A0A6U3NLM3</accession>
<dbReference type="NCBIfam" id="TIGR00231">
    <property type="entry name" value="small_GTP"/>
    <property type="match status" value="1"/>
</dbReference>
<dbReference type="GO" id="GO:0000028">
    <property type="term" value="P:ribosomal small subunit assembly"/>
    <property type="evidence" value="ECO:0007669"/>
    <property type="project" value="TreeGrafter"/>
</dbReference>
<keyword evidence="3" id="KW-0342">GTP-binding</keyword>
<dbReference type="InterPro" id="IPR006073">
    <property type="entry name" value="GTP-bd"/>
</dbReference>
<dbReference type="GO" id="GO:0043024">
    <property type="term" value="F:ribosomal small subunit binding"/>
    <property type="evidence" value="ECO:0007669"/>
    <property type="project" value="TreeGrafter"/>
</dbReference>
<dbReference type="InterPro" id="IPR005225">
    <property type="entry name" value="Small_GTP-bd"/>
</dbReference>
<evidence type="ECO:0000313" key="6">
    <source>
        <dbReference type="EMBL" id="CAD9314237.1"/>
    </source>
</evidence>
<gene>
    <name evidence="6" type="ORF">DBRI1063_LOCUS643</name>
</gene>
<evidence type="ECO:0000259" key="5">
    <source>
        <dbReference type="Pfam" id="PF01926"/>
    </source>
</evidence>
<reference evidence="6" key="1">
    <citation type="submission" date="2021-01" db="EMBL/GenBank/DDBJ databases">
        <authorList>
            <person name="Corre E."/>
            <person name="Pelletier E."/>
            <person name="Niang G."/>
            <person name="Scheremetjew M."/>
            <person name="Finn R."/>
            <person name="Kale V."/>
            <person name="Holt S."/>
            <person name="Cochrane G."/>
            <person name="Meng A."/>
            <person name="Brown T."/>
            <person name="Cohen L."/>
        </authorList>
    </citation>
    <scope>NUCLEOTIDE SEQUENCE</scope>
    <source>
        <strain evidence="6">Pop2</strain>
    </source>
</reference>
<dbReference type="InterPro" id="IPR015946">
    <property type="entry name" value="KH_dom-like_a/b"/>
</dbReference>
<dbReference type="Gene3D" id="3.40.50.300">
    <property type="entry name" value="P-loop containing nucleotide triphosphate hydrolases"/>
    <property type="match status" value="1"/>
</dbReference>
<feature type="domain" description="G" evidence="5">
    <location>
        <begin position="90"/>
        <end position="191"/>
    </location>
</feature>
<dbReference type="InterPro" id="IPR005662">
    <property type="entry name" value="GTPase_Era-like"/>
</dbReference>
<comment type="similarity">
    <text evidence="1">Belongs to the TRAFAC class TrmE-Era-EngA-EngB-Septin-like GTPase superfamily. Era GTPase family.</text>
</comment>
<evidence type="ECO:0000256" key="3">
    <source>
        <dbReference type="ARBA" id="ARBA00023134"/>
    </source>
</evidence>
<dbReference type="CDD" id="cd22534">
    <property type="entry name" value="KH-II_Era"/>
    <property type="match status" value="1"/>
</dbReference>
<dbReference type="SUPFAM" id="SSF54814">
    <property type="entry name" value="Prokaryotic type KH domain (KH-domain type II)"/>
    <property type="match status" value="1"/>
</dbReference>
<evidence type="ECO:0000256" key="2">
    <source>
        <dbReference type="ARBA" id="ARBA00022741"/>
    </source>
</evidence>
<dbReference type="Pfam" id="PF01926">
    <property type="entry name" value="MMR_HSR1"/>
    <property type="match status" value="1"/>
</dbReference>
<evidence type="ECO:0000256" key="1">
    <source>
        <dbReference type="ARBA" id="ARBA00007921"/>
    </source>
</evidence>
<dbReference type="SUPFAM" id="SSF52540">
    <property type="entry name" value="P-loop containing nucleoside triphosphate hydrolases"/>
    <property type="match status" value="1"/>
</dbReference>
<keyword evidence="2" id="KW-0547">Nucleotide-binding</keyword>
<dbReference type="GO" id="GO:0005525">
    <property type="term" value="F:GTP binding"/>
    <property type="evidence" value="ECO:0007669"/>
    <property type="project" value="UniProtKB-KW"/>
</dbReference>
<evidence type="ECO:0000256" key="4">
    <source>
        <dbReference type="SAM" id="MobiDB-lite"/>
    </source>
</evidence>
<feature type="region of interest" description="Disordered" evidence="4">
    <location>
        <begin position="55"/>
        <end position="84"/>
    </location>
</feature>
<name>A0A6U3NLM3_9STRA</name>
<dbReference type="HAMAP" id="MF_00367">
    <property type="entry name" value="GTPase_Era"/>
    <property type="match status" value="1"/>
</dbReference>
<dbReference type="InterPro" id="IPR030388">
    <property type="entry name" value="G_ERA_dom"/>
</dbReference>
<dbReference type="InterPro" id="IPR009019">
    <property type="entry name" value="KH_sf_prok-type"/>
</dbReference>
<sequence length="477" mass="53932">MMIPRTVHRFSRSASSLEITNTFLLFDHTSKKRLQAPVHPLLSFASHNTSFSRFFSSNKRRGPPTLANRPLAQKQQQREEQGGTINRRLDVAIVGAPNAGKSQLLNALTNSQVAAVSRKRHTTRNDILGTRTVDDTQLVFVDTPGYLRSKSARKERLVRDLTAAAGAEIDTADYTLLVIDSAKRIDEALKEAFVLLMLRAVNSKGRLDDSFLDLVGTNNREESADVEDVIIREKFAIVLNKVDLVNPKKKLLEIAAEIGELGDACVRFSGNTPAPEILMRFNKESENKEGEEQNLLQDDDDQLTEEELHNLAIQSPTIFYISALKNDGIDDILNHLLTLATPCDETQIIPPDQITTMSPIERVEEVLREKIYRCLHREVPHKVKQVNKSFRKVKDPSTGQRAIIIDHELVVRTKSHQRLVRGRADATLRRIKDTAQRDLERLFDCPVLLNLHVRHTKAQHDMPLDASSLGVQEFKMW</sequence>
<proteinExistence type="inferred from homology"/>